<dbReference type="InterPro" id="IPR012340">
    <property type="entry name" value="NA-bd_OB-fold"/>
</dbReference>
<evidence type="ECO:0000313" key="5">
    <source>
        <dbReference type="EMBL" id="QQO10421.1"/>
    </source>
</evidence>
<dbReference type="PANTHER" id="PTHR43875">
    <property type="entry name" value="MALTODEXTRIN IMPORT ATP-BINDING PROTEIN MSMX"/>
    <property type="match status" value="1"/>
</dbReference>
<dbReference type="PANTHER" id="PTHR43875:SF1">
    <property type="entry name" value="OSMOPROTECTIVE COMPOUNDS UPTAKE ATP-BINDING PROTEIN GGTA"/>
    <property type="match status" value="1"/>
</dbReference>
<dbReference type="Pfam" id="PF00005">
    <property type="entry name" value="ABC_tran"/>
    <property type="match status" value="1"/>
</dbReference>
<dbReference type="GO" id="GO:0005524">
    <property type="term" value="F:ATP binding"/>
    <property type="evidence" value="ECO:0007669"/>
    <property type="project" value="UniProtKB-KW"/>
</dbReference>
<dbReference type="PROSITE" id="PS50893">
    <property type="entry name" value="ABC_TRANSPORTER_2"/>
    <property type="match status" value="1"/>
</dbReference>
<dbReference type="GO" id="GO:0140359">
    <property type="term" value="F:ABC-type transporter activity"/>
    <property type="evidence" value="ECO:0007669"/>
    <property type="project" value="UniProtKB-ARBA"/>
</dbReference>
<gene>
    <name evidence="5" type="ORF">JFL75_05745</name>
</gene>
<dbReference type="InterPro" id="IPR008995">
    <property type="entry name" value="Mo/tungstate-bd_C_term_dom"/>
</dbReference>
<dbReference type="Gene3D" id="2.40.50.100">
    <property type="match status" value="1"/>
</dbReference>
<evidence type="ECO:0000256" key="1">
    <source>
        <dbReference type="ARBA" id="ARBA00022448"/>
    </source>
</evidence>
<dbReference type="InterPro" id="IPR017871">
    <property type="entry name" value="ABC_transporter-like_CS"/>
</dbReference>
<accession>A0A7T7XQ43</accession>
<dbReference type="KEGG" id="bhc:JFL75_05745"/>
<keyword evidence="2" id="KW-0547">Nucleotide-binding</keyword>
<dbReference type="Gene3D" id="3.40.50.300">
    <property type="entry name" value="P-loop containing nucleotide triphosphate hydrolases"/>
    <property type="match status" value="1"/>
</dbReference>
<reference evidence="5" key="1">
    <citation type="submission" date="2021-01" db="EMBL/GenBank/DDBJ databases">
        <title>Description of Breznakiella homolactica.</title>
        <authorList>
            <person name="Song Y."/>
            <person name="Brune A."/>
        </authorList>
    </citation>
    <scope>NUCLEOTIDE SEQUENCE</scope>
    <source>
        <strain evidence="5">RmG30</strain>
    </source>
</reference>
<evidence type="ECO:0000256" key="2">
    <source>
        <dbReference type="ARBA" id="ARBA00022741"/>
    </source>
</evidence>
<sequence length="367" mass="40217">MSVSIQMKDIVKKYGSHTVIPGLDLVIRDGELFTLLGPSGCGKTTLLRAIIGFNTIEGGSIEFDGKPIHHIPTSKRNIGMVFQNYAIFPHMTVAQNVAFGLKNRKVPGNDIQEKVDEILKIVQIHELRDRKPDRMSGGQQQRIALARAIVIHPEVLLLDEPLSNLDAKLRVEMRGAIKDIQHKIGITTVYVTHDQEEALAISDRIAVMNKGIIQQVSDPQTLYQRPANLFVATFIGRSNILDAEISGGSSVTMAGGYTEELTTMDAGASDYSTVKVSVRPEEFIICHDGPGIGAAVADSIFLGSTTHYVADLESGEQVEVIQESETDRILARGAKIKLRIKKNKINVFTPDGEKSLMKEVHNDLAEA</sequence>
<dbReference type="EMBL" id="CP067089">
    <property type="protein sequence ID" value="QQO10421.1"/>
    <property type="molecule type" value="Genomic_DNA"/>
</dbReference>
<dbReference type="Pfam" id="PF08402">
    <property type="entry name" value="TOBE_2"/>
    <property type="match status" value="1"/>
</dbReference>
<keyword evidence="1" id="KW-0813">Transport</keyword>
<keyword evidence="6" id="KW-1185">Reference proteome</keyword>
<dbReference type="SUPFAM" id="SSF52540">
    <property type="entry name" value="P-loop containing nucleoside triphosphate hydrolases"/>
    <property type="match status" value="1"/>
</dbReference>
<dbReference type="GO" id="GO:0016887">
    <property type="term" value="F:ATP hydrolysis activity"/>
    <property type="evidence" value="ECO:0007669"/>
    <property type="project" value="InterPro"/>
</dbReference>
<dbReference type="Gene3D" id="2.40.50.140">
    <property type="entry name" value="Nucleic acid-binding proteins"/>
    <property type="match status" value="1"/>
</dbReference>
<dbReference type="GO" id="GO:0055052">
    <property type="term" value="C:ATP-binding cassette (ABC) transporter complex, substrate-binding subunit-containing"/>
    <property type="evidence" value="ECO:0007669"/>
    <property type="project" value="TreeGrafter"/>
</dbReference>
<name>A0A7T7XQ43_9SPIR</name>
<dbReference type="InterPro" id="IPR013611">
    <property type="entry name" value="Transp-assoc_OB_typ2"/>
</dbReference>
<keyword evidence="3 5" id="KW-0067">ATP-binding</keyword>
<evidence type="ECO:0000256" key="3">
    <source>
        <dbReference type="ARBA" id="ARBA00022840"/>
    </source>
</evidence>
<protein>
    <submittedName>
        <fullName evidence="5">ABC transporter ATP-binding protein</fullName>
    </submittedName>
</protein>
<dbReference type="RefSeq" id="WP_215627725.1">
    <property type="nucleotide sequence ID" value="NZ_CP067089.2"/>
</dbReference>
<evidence type="ECO:0000259" key="4">
    <source>
        <dbReference type="PROSITE" id="PS50893"/>
    </source>
</evidence>
<dbReference type="SUPFAM" id="SSF50331">
    <property type="entry name" value="MOP-like"/>
    <property type="match status" value="1"/>
</dbReference>
<dbReference type="InterPro" id="IPR027417">
    <property type="entry name" value="P-loop_NTPase"/>
</dbReference>
<evidence type="ECO:0000313" key="6">
    <source>
        <dbReference type="Proteomes" id="UP000595917"/>
    </source>
</evidence>
<dbReference type="Proteomes" id="UP000595917">
    <property type="component" value="Chromosome"/>
</dbReference>
<dbReference type="AlphaFoldDB" id="A0A7T7XQ43"/>
<organism evidence="5 6">
    <name type="scientific">Breznakiella homolactica</name>
    <dbReference type="NCBI Taxonomy" id="2798577"/>
    <lineage>
        <taxon>Bacteria</taxon>
        <taxon>Pseudomonadati</taxon>
        <taxon>Spirochaetota</taxon>
        <taxon>Spirochaetia</taxon>
        <taxon>Spirochaetales</taxon>
        <taxon>Breznakiellaceae</taxon>
        <taxon>Breznakiella</taxon>
    </lineage>
</organism>
<dbReference type="InterPro" id="IPR047641">
    <property type="entry name" value="ABC_transpr_MalK/UgpC-like"/>
</dbReference>
<dbReference type="InterPro" id="IPR003593">
    <property type="entry name" value="AAA+_ATPase"/>
</dbReference>
<dbReference type="PROSITE" id="PS00211">
    <property type="entry name" value="ABC_TRANSPORTER_1"/>
    <property type="match status" value="1"/>
</dbReference>
<dbReference type="InterPro" id="IPR003439">
    <property type="entry name" value="ABC_transporter-like_ATP-bd"/>
</dbReference>
<proteinExistence type="predicted"/>
<dbReference type="SMART" id="SM00382">
    <property type="entry name" value="AAA"/>
    <property type="match status" value="1"/>
</dbReference>
<dbReference type="FunFam" id="3.40.50.300:FF:000042">
    <property type="entry name" value="Maltose/maltodextrin ABC transporter, ATP-binding protein"/>
    <property type="match status" value="1"/>
</dbReference>
<feature type="domain" description="ABC transporter" evidence="4">
    <location>
        <begin position="5"/>
        <end position="235"/>
    </location>
</feature>